<feature type="domain" description="Response regulatory" evidence="12">
    <location>
        <begin position="835"/>
        <end position="951"/>
    </location>
</feature>
<dbReference type="GO" id="GO:0005737">
    <property type="term" value="C:cytoplasm"/>
    <property type="evidence" value="ECO:0007669"/>
    <property type="project" value="InterPro"/>
</dbReference>
<dbReference type="GO" id="GO:0000155">
    <property type="term" value="F:phosphorelay sensor kinase activity"/>
    <property type="evidence" value="ECO:0007669"/>
    <property type="project" value="InterPro"/>
</dbReference>
<dbReference type="SMART" id="SM00448">
    <property type="entry name" value="REC"/>
    <property type="match status" value="1"/>
</dbReference>
<evidence type="ECO:0000259" key="14">
    <source>
        <dbReference type="PROSITE" id="PS50894"/>
    </source>
</evidence>
<reference evidence="15" key="1">
    <citation type="submission" date="2021-05" db="EMBL/GenBank/DDBJ databases">
        <authorList>
            <person name="Pietrasiak N."/>
            <person name="Ward R."/>
            <person name="Stajich J.E."/>
            <person name="Kurbessoian T."/>
        </authorList>
    </citation>
    <scope>NUCLEOTIDE SEQUENCE</scope>
    <source>
        <strain evidence="15">GSE-TBD4-15B</strain>
    </source>
</reference>
<dbReference type="InterPro" id="IPR036890">
    <property type="entry name" value="HATPase_C_sf"/>
</dbReference>
<dbReference type="CDD" id="cd00088">
    <property type="entry name" value="HPT"/>
    <property type="match status" value="1"/>
</dbReference>
<evidence type="ECO:0000313" key="16">
    <source>
        <dbReference type="Proteomes" id="UP000707356"/>
    </source>
</evidence>
<dbReference type="SUPFAM" id="SSF55874">
    <property type="entry name" value="ATPase domain of HSP90 chaperone/DNA topoisomerase II/histidine kinase"/>
    <property type="match status" value="1"/>
</dbReference>
<dbReference type="Pfam" id="PF02518">
    <property type="entry name" value="HATPase_c"/>
    <property type="match status" value="1"/>
</dbReference>
<evidence type="ECO:0000256" key="7">
    <source>
        <dbReference type="PROSITE-ProRule" id="PRU00110"/>
    </source>
</evidence>
<dbReference type="InterPro" id="IPR003594">
    <property type="entry name" value="HATPase_dom"/>
</dbReference>
<feature type="modified residue" description="4-aspartylphosphate" evidence="8">
    <location>
        <position position="884"/>
    </location>
</feature>
<keyword evidence="5 15" id="KW-0418">Kinase</keyword>
<keyword evidence="6" id="KW-0902">Two-component regulatory system</keyword>
<dbReference type="InterPro" id="IPR036097">
    <property type="entry name" value="HisK_dim/P_sf"/>
</dbReference>
<dbReference type="PROSITE" id="PS50109">
    <property type="entry name" value="HIS_KIN"/>
    <property type="match status" value="1"/>
</dbReference>
<evidence type="ECO:0000256" key="1">
    <source>
        <dbReference type="ARBA" id="ARBA00000085"/>
    </source>
</evidence>
<feature type="domain" description="HPt" evidence="14">
    <location>
        <begin position="1"/>
        <end position="103"/>
    </location>
</feature>
<feature type="coiled-coil region" evidence="9">
    <location>
        <begin position="442"/>
        <end position="476"/>
    </location>
</feature>
<dbReference type="PROSITE" id="PS50894">
    <property type="entry name" value="HPT"/>
    <property type="match status" value="1"/>
</dbReference>
<dbReference type="InterPro" id="IPR036641">
    <property type="entry name" value="HPT_dom_sf"/>
</dbReference>
<keyword evidence="3 8" id="KW-0597">Phosphoprotein</keyword>
<dbReference type="PANTHER" id="PTHR43395">
    <property type="entry name" value="SENSOR HISTIDINE KINASE CHEA"/>
    <property type="match status" value="1"/>
</dbReference>
<evidence type="ECO:0000313" key="15">
    <source>
        <dbReference type="EMBL" id="MBW4466012.1"/>
    </source>
</evidence>
<protein>
    <recommendedName>
        <fullName evidence="2">histidine kinase</fullName>
        <ecNumber evidence="2">2.7.13.3</ecNumber>
    </recommendedName>
</protein>
<dbReference type="SUPFAM" id="SSF47226">
    <property type="entry name" value="Histidine-containing phosphotransfer domain, HPT domain"/>
    <property type="match status" value="1"/>
</dbReference>
<dbReference type="InterPro" id="IPR002545">
    <property type="entry name" value="CheW-lke_dom"/>
</dbReference>
<dbReference type="SUPFAM" id="SSF50341">
    <property type="entry name" value="CheW-like"/>
    <property type="match status" value="1"/>
</dbReference>
<feature type="compositionally biased region" description="Low complexity" evidence="10">
    <location>
        <begin position="298"/>
        <end position="323"/>
    </location>
</feature>
<name>A0A951PAG9_9CYAN</name>
<dbReference type="Gene3D" id="1.20.120.160">
    <property type="entry name" value="HPT domain"/>
    <property type="match status" value="1"/>
</dbReference>
<dbReference type="FunFam" id="3.30.565.10:FF:000016">
    <property type="entry name" value="Chemotaxis protein CheA, putative"/>
    <property type="match status" value="1"/>
</dbReference>
<feature type="region of interest" description="Disordered" evidence="10">
    <location>
        <begin position="289"/>
        <end position="332"/>
    </location>
</feature>
<dbReference type="Gene3D" id="1.10.287.560">
    <property type="entry name" value="Histidine kinase CheA-like, homodimeric domain"/>
    <property type="match status" value="1"/>
</dbReference>
<dbReference type="AlphaFoldDB" id="A0A951PAG9"/>
<dbReference type="EMBL" id="JAHHHV010000065">
    <property type="protein sequence ID" value="MBW4466012.1"/>
    <property type="molecule type" value="Genomic_DNA"/>
</dbReference>
<reference evidence="15" key="2">
    <citation type="journal article" date="2022" name="Microbiol. Resour. Announc.">
        <title>Metagenome Sequencing to Explore Phylogenomics of Terrestrial Cyanobacteria.</title>
        <authorList>
            <person name="Ward R.D."/>
            <person name="Stajich J.E."/>
            <person name="Johansen J.R."/>
            <person name="Huntemann M."/>
            <person name="Clum A."/>
            <person name="Foster B."/>
            <person name="Foster B."/>
            <person name="Roux S."/>
            <person name="Palaniappan K."/>
            <person name="Varghese N."/>
            <person name="Mukherjee S."/>
            <person name="Reddy T.B.K."/>
            <person name="Daum C."/>
            <person name="Copeland A."/>
            <person name="Chen I.A."/>
            <person name="Ivanova N.N."/>
            <person name="Kyrpides N.C."/>
            <person name="Shapiro N."/>
            <person name="Eloe-Fadrosh E.A."/>
            <person name="Pietrasiak N."/>
        </authorList>
    </citation>
    <scope>NUCLEOTIDE SEQUENCE</scope>
    <source>
        <strain evidence="15">GSE-TBD4-15B</strain>
    </source>
</reference>
<dbReference type="PROSITE" id="PS50110">
    <property type="entry name" value="RESPONSE_REGULATORY"/>
    <property type="match status" value="1"/>
</dbReference>
<evidence type="ECO:0000256" key="8">
    <source>
        <dbReference type="PROSITE-ProRule" id="PRU00169"/>
    </source>
</evidence>
<dbReference type="Proteomes" id="UP000707356">
    <property type="component" value="Unassembled WGS sequence"/>
</dbReference>
<evidence type="ECO:0000259" key="11">
    <source>
        <dbReference type="PROSITE" id="PS50109"/>
    </source>
</evidence>
<dbReference type="SMART" id="SM01231">
    <property type="entry name" value="H-kinase_dim"/>
    <property type="match status" value="1"/>
</dbReference>
<dbReference type="InterPro" id="IPR001789">
    <property type="entry name" value="Sig_transdc_resp-reg_receiver"/>
</dbReference>
<feature type="domain" description="CheW-like" evidence="13">
    <location>
        <begin position="662"/>
        <end position="804"/>
    </location>
</feature>
<dbReference type="Pfam" id="PF01627">
    <property type="entry name" value="Hpt"/>
    <property type="match status" value="1"/>
</dbReference>
<proteinExistence type="predicted"/>
<evidence type="ECO:0000259" key="12">
    <source>
        <dbReference type="PROSITE" id="PS50110"/>
    </source>
</evidence>
<dbReference type="Pfam" id="PF01584">
    <property type="entry name" value="CheW"/>
    <property type="match status" value="1"/>
</dbReference>
<dbReference type="InterPro" id="IPR004105">
    <property type="entry name" value="CheA-like_dim"/>
</dbReference>
<dbReference type="SMART" id="SM00073">
    <property type="entry name" value="HPT"/>
    <property type="match status" value="1"/>
</dbReference>
<dbReference type="PROSITE" id="PS50851">
    <property type="entry name" value="CHEW"/>
    <property type="match status" value="1"/>
</dbReference>
<keyword evidence="4" id="KW-0808">Transferase</keyword>
<dbReference type="GO" id="GO:0006935">
    <property type="term" value="P:chemotaxis"/>
    <property type="evidence" value="ECO:0007669"/>
    <property type="project" value="InterPro"/>
</dbReference>
<comment type="caution">
    <text evidence="15">The sequence shown here is derived from an EMBL/GenBank/DDBJ whole genome shotgun (WGS) entry which is preliminary data.</text>
</comment>
<feature type="domain" description="Histidine kinase" evidence="11">
    <location>
        <begin position="426"/>
        <end position="660"/>
    </location>
</feature>
<evidence type="ECO:0000256" key="9">
    <source>
        <dbReference type="SAM" id="Coils"/>
    </source>
</evidence>
<evidence type="ECO:0000256" key="3">
    <source>
        <dbReference type="ARBA" id="ARBA00022553"/>
    </source>
</evidence>
<dbReference type="SMART" id="SM00387">
    <property type="entry name" value="HATPase_c"/>
    <property type="match status" value="1"/>
</dbReference>
<comment type="catalytic activity">
    <reaction evidence="1">
        <text>ATP + protein L-histidine = ADP + protein N-phospho-L-histidine.</text>
        <dbReference type="EC" id="2.7.13.3"/>
    </reaction>
</comment>
<dbReference type="InterPro" id="IPR051315">
    <property type="entry name" value="Bact_Chemotaxis_CheA"/>
</dbReference>
<evidence type="ECO:0000259" key="13">
    <source>
        <dbReference type="PROSITE" id="PS50851"/>
    </source>
</evidence>
<dbReference type="SMART" id="SM00260">
    <property type="entry name" value="CheW"/>
    <property type="match status" value="1"/>
</dbReference>
<dbReference type="Gene3D" id="3.30.565.10">
    <property type="entry name" value="Histidine kinase-like ATPase, C-terminal domain"/>
    <property type="match status" value="1"/>
</dbReference>
<dbReference type="PANTHER" id="PTHR43395:SF1">
    <property type="entry name" value="CHEMOTAXIS PROTEIN CHEA"/>
    <property type="match status" value="1"/>
</dbReference>
<dbReference type="PRINTS" id="PR00344">
    <property type="entry name" value="BCTRLSENSOR"/>
</dbReference>
<dbReference type="SUPFAM" id="SSF52172">
    <property type="entry name" value="CheY-like"/>
    <property type="match status" value="1"/>
</dbReference>
<dbReference type="InterPro" id="IPR008207">
    <property type="entry name" value="Sig_transdc_His_kin_Hpt_dom"/>
</dbReference>
<accession>A0A951PAG9</accession>
<dbReference type="EC" id="2.7.13.3" evidence="2"/>
<dbReference type="InterPro" id="IPR037006">
    <property type="entry name" value="CheA-like_homodim_sf"/>
</dbReference>
<sequence length="953" mass="104740">MNREQEIQLQFLDEAQEYIGTLETALVGLSQSGEADRINAALRAAHSIKGGAGMMGFEVLSDLAHHLEDSLKVLKIQKTVVDAPLENLLLSAAERLHQVAAAERHGQPVTADWLTEQAQPIFDQLHEQLGDPQDEDAFSILSPEEGQDIVPMLFQTEIEESLTQFEATVTEPELAERLSELAETLGGLGEMLQLPAFVQLCESVAQHLAAAPAQVSAIAEAALQSWRRSQALVLTGHLNALPDRLSLPGINWEAAASLPVESVVIHPEPLETLPELLSEMSLADAKLNGQSDFQPDLQPSLQTSTQTSTQTSAQTSTQSGQPSEASENSVRVPVKHLDRLNDLFGELTIERNGLDINLKRLRGLMKTLAERIHILDSSNTELRDIYDKVAQKPDLSTAFAHDELRASRVDGRFDALELDRYDELHLLSQEVMETVVQIQEVSSDLELGLDEAEQTARELNKTARQLQTRLSQVRMRPLSDIIDRFPRALRELSLQYGKPVQLQVEGANTLIDRNILEALSEPLMHLVRNAFDHGIEPPELRQSRNKPEQGNITIRATHSQSRTLITLSDDGGGIPLEKVRSRARQMGLDELLLAAASDEDLLSLIFEPGFSTSDQVTALSGRGIGMDVVRERLKQVQGEIKVETEAGRGTTFTLSVPFTLSVMRVLLIESDGLMMAFPTTAIQEMIMLAPEQVIATAGNEAFTWQGGMVQLLRLRQWLSFNCARLVDSPEGTAAVRVPTVLLLPQGSQTVGLEVDRCWGEQEVAIRKIQGGPALPPGFSNCTILGDGRVVPLVSVPDLLRWLVSAQRSQLDILAQQQLAMVSNATLRATAKPSSTVLIVDDSINVRRFLALTLEKAGYRVIQARDGQDALDKLVDVTVQAVVCDIEMPRLDGYGFLARLKADPVYEQLPVAMLTTRSSDKHRQLALSLGATAYFSKPFNEQVLLQALEKMVAA</sequence>
<dbReference type="Pfam" id="PF00072">
    <property type="entry name" value="Response_reg"/>
    <property type="match status" value="1"/>
</dbReference>
<gene>
    <name evidence="15" type="ORF">KME07_11310</name>
</gene>
<evidence type="ECO:0000256" key="4">
    <source>
        <dbReference type="ARBA" id="ARBA00022679"/>
    </source>
</evidence>
<dbReference type="InterPro" id="IPR011006">
    <property type="entry name" value="CheY-like_superfamily"/>
</dbReference>
<evidence type="ECO:0000256" key="5">
    <source>
        <dbReference type="ARBA" id="ARBA00022777"/>
    </source>
</evidence>
<evidence type="ECO:0000256" key="2">
    <source>
        <dbReference type="ARBA" id="ARBA00012438"/>
    </source>
</evidence>
<keyword evidence="9" id="KW-0175">Coiled coil</keyword>
<organism evidence="15 16">
    <name type="scientific">Pegethrix bostrychoides GSE-TBD4-15B</name>
    <dbReference type="NCBI Taxonomy" id="2839662"/>
    <lineage>
        <taxon>Bacteria</taxon>
        <taxon>Bacillati</taxon>
        <taxon>Cyanobacteriota</taxon>
        <taxon>Cyanophyceae</taxon>
        <taxon>Oculatellales</taxon>
        <taxon>Oculatellaceae</taxon>
        <taxon>Pegethrix</taxon>
    </lineage>
</organism>
<dbReference type="SUPFAM" id="SSF47384">
    <property type="entry name" value="Homodimeric domain of signal transducing histidine kinase"/>
    <property type="match status" value="1"/>
</dbReference>
<dbReference type="InterPro" id="IPR004358">
    <property type="entry name" value="Sig_transdc_His_kin-like_C"/>
</dbReference>
<dbReference type="Gene3D" id="2.30.30.40">
    <property type="entry name" value="SH3 Domains"/>
    <property type="match status" value="1"/>
</dbReference>
<dbReference type="InterPro" id="IPR005467">
    <property type="entry name" value="His_kinase_dom"/>
</dbReference>
<dbReference type="Pfam" id="PF02895">
    <property type="entry name" value="H-kinase_dim"/>
    <property type="match status" value="1"/>
</dbReference>
<evidence type="ECO:0000256" key="6">
    <source>
        <dbReference type="ARBA" id="ARBA00023012"/>
    </source>
</evidence>
<feature type="modified residue" description="Phosphohistidine" evidence="7">
    <location>
        <position position="46"/>
    </location>
</feature>
<evidence type="ECO:0000256" key="10">
    <source>
        <dbReference type="SAM" id="MobiDB-lite"/>
    </source>
</evidence>
<dbReference type="InterPro" id="IPR036061">
    <property type="entry name" value="CheW-like_dom_sf"/>
</dbReference>
<dbReference type="Gene3D" id="3.40.50.2300">
    <property type="match status" value="1"/>
</dbReference>